<dbReference type="RefSeq" id="XP_031010801.1">
    <property type="nucleotide sequence ID" value="XM_031165139.1"/>
</dbReference>
<organism evidence="2 3">
    <name type="scientific">Fusarium coffeatum</name>
    <dbReference type="NCBI Taxonomy" id="231269"/>
    <lineage>
        <taxon>Eukaryota</taxon>
        <taxon>Fungi</taxon>
        <taxon>Dikarya</taxon>
        <taxon>Ascomycota</taxon>
        <taxon>Pezizomycotina</taxon>
        <taxon>Sordariomycetes</taxon>
        <taxon>Hypocreomycetidae</taxon>
        <taxon>Hypocreales</taxon>
        <taxon>Nectriaceae</taxon>
        <taxon>Fusarium</taxon>
        <taxon>Fusarium incarnatum-equiseti species complex</taxon>
    </lineage>
</organism>
<accession>A0A366QNN3</accession>
<feature type="compositionally biased region" description="Pro residues" evidence="1">
    <location>
        <begin position="633"/>
        <end position="648"/>
    </location>
</feature>
<sequence>MPNASHAPDLIAHRKSKGLFIAEIMTQTPYYGGNHHPPPIFVAELDSQPGRPSDAPSHHGPDGAPIFEMSGEPVLAQQTQSQTSDKNHSDVSSPPLQSPGITNATSLRESQDKPSKSSSTTSPSAMANPWAYFGPEAPEGTFKEVQTEDRLSEPVYKPYPGDSGTNPPEVPQSTRPPFGTSTPDLKSDDIVLYPAPLKLAHRPAKPASPPSFKPYAPPESQDISSLLPKPLNRPDRTSSQSPTTPSSYQPYRPQSPQSPSAAIPSSNTRPATTSPQDAPLASPPVVPQQKPAGSPSQHIHSIPPPVPEADIPPQPASILPTSPKPHFDPQPQPYYGIPNAAAVQQLPSSASTYLPSPTTPSAQPASTVAPSPATPAPSVPFNQLQYATHVAVPGHAQTSIAGAGSPSPATSNNIGLPFAQPQYATPVQTHNYVPNQSSTTSVTSPATASQVTAPITSNPAYVSSQLSPAQPSYNIPQPTYAPAPAGSTPGGANSSLPHPLTPYQQAAHTGTTAHHSHVQQPSAEPCNMPAPTQVPQSPPPPYAPQDTMPGIVAQTSVSSNHTVYQLSPVTTHPPQPQYPPQLTYVPTMSPPLPDQPAHSLQPPALPPRPSSSQGFTPASGFGAGPAGYNSSHYPPPPQTYFSPPPALPARPGLGKLTGGGGKIFGSSSADKWLRKTGQVLESTLAPYLQGQSGPYRPGAYVPQGQQGQPMQSFPGPYPPHAHHFHAPHLAPQFRGAPESGPPQQGPGAPGHQ</sequence>
<evidence type="ECO:0000313" key="3">
    <source>
        <dbReference type="Proteomes" id="UP000253153"/>
    </source>
</evidence>
<feature type="compositionally biased region" description="Polar residues" evidence="1">
    <location>
        <begin position="163"/>
        <end position="184"/>
    </location>
</feature>
<dbReference type="GeneID" id="42000435"/>
<comment type="caution">
    <text evidence="2">The sequence shown here is derived from an EMBL/GenBank/DDBJ whole genome shotgun (WGS) entry which is preliminary data.</text>
</comment>
<feature type="compositionally biased region" description="Low complexity" evidence="1">
    <location>
        <begin position="482"/>
        <end position="495"/>
    </location>
</feature>
<dbReference type="EMBL" id="QKXC01000343">
    <property type="protein sequence ID" value="RBR06531.1"/>
    <property type="molecule type" value="Genomic_DNA"/>
</dbReference>
<feature type="compositionally biased region" description="Polar residues" evidence="1">
    <location>
        <begin position="76"/>
        <end position="108"/>
    </location>
</feature>
<feature type="compositionally biased region" description="Polar residues" evidence="1">
    <location>
        <begin position="345"/>
        <end position="354"/>
    </location>
</feature>
<feature type="compositionally biased region" description="Polar residues" evidence="1">
    <location>
        <begin position="267"/>
        <end position="276"/>
    </location>
</feature>
<dbReference type="AlphaFoldDB" id="A0A366QNN3"/>
<gene>
    <name evidence="2" type="ORF">FIESC28_11009</name>
</gene>
<evidence type="ECO:0000256" key="1">
    <source>
        <dbReference type="SAM" id="MobiDB-lite"/>
    </source>
</evidence>
<proteinExistence type="predicted"/>
<feature type="compositionally biased region" description="Low complexity" evidence="1">
    <location>
        <begin position="727"/>
        <end position="738"/>
    </location>
</feature>
<feature type="compositionally biased region" description="Pro residues" evidence="1">
    <location>
        <begin position="206"/>
        <end position="217"/>
    </location>
</feature>
<feature type="region of interest" description="Disordered" evidence="1">
    <location>
        <begin position="703"/>
        <end position="752"/>
    </location>
</feature>
<reference evidence="2 3" key="1">
    <citation type="submission" date="2018-06" db="EMBL/GenBank/DDBJ databases">
        <title>Fusarium incarnatum-equiseti species complex species 28.</title>
        <authorList>
            <person name="Gardiner D.M."/>
        </authorList>
    </citation>
    <scope>NUCLEOTIDE SEQUENCE [LARGE SCALE GENOMIC DNA]</scope>
    <source>
        <strain evidence="2 3">FIESC_28</strain>
    </source>
</reference>
<feature type="region of interest" description="Disordered" evidence="1">
    <location>
        <begin position="462"/>
        <end position="549"/>
    </location>
</feature>
<keyword evidence="3" id="KW-1185">Reference proteome</keyword>
<dbReference type="Proteomes" id="UP000253153">
    <property type="component" value="Unassembled WGS sequence"/>
</dbReference>
<feature type="region of interest" description="Disordered" evidence="1">
    <location>
        <begin position="35"/>
        <end position="380"/>
    </location>
</feature>
<feature type="region of interest" description="Disordered" evidence="1">
    <location>
        <begin position="566"/>
        <end position="661"/>
    </location>
</feature>
<feature type="compositionally biased region" description="Low complexity" evidence="1">
    <location>
        <begin position="355"/>
        <end position="371"/>
    </location>
</feature>
<feature type="compositionally biased region" description="Pro residues" evidence="1">
    <location>
        <begin position="302"/>
        <end position="315"/>
    </location>
</feature>
<feature type="compositionally biased region" description="Low complexity" evidence="1">
    <location>
        <begin position="237"/>
        <end position="266"/>
    </location>
</feature>
<feature type="compositionally biased region" description="Polar residues" evidence="1">
    <location>
        <begin position="462"/>
        <end position="477"/>
    </location>
</feature>
<protein>
    <submittedName>
        <fullName evidence="2">Uncharacterized protein</fullName>
    </submittedName>
</protein>
<name>A0A366QNN3_9HYPO</name>
<evidence type="ECO:0000313" key="2">
    <source>
        <dbReference type="EMBL" id="RBR06531.1"/>
    </source>
</evidence>
<feature type="compositionally biased region" description="Basic and acidic residues" evidence="1">
    <location>
        <begin position="141"/>
        <end position="152"/>
    </location>
</feature>
<dbReference type="OrthoDB" id="5107072at2759"/>